<name>A0A4S4NFM9_9RHOB</name>
<feature type="domain" description="YjiS-like" evidence="1">
    <location>
        <begin position="34"/>
        <end position="64"/>
    </location>
</feature>
<protein>
    <submittedName>
        <fullName evidence="2">DUF1127 domain-containing protein</fullName>
    </submittedName>
</protein>
<sequence length="74" mass="8793">MTQTHQTHALHYLSDRPLTPVSTLALQLVVIVVKWEERRRTRKQLNRLEHCHLNDIGITARDARREARKPFWIA</sequence>
<accession>A0A4S4NFM9</accession>
<evidence type="ECO:0000259" key="1">
    <source>
        <dbReference type="Pfam" id="PF06568"/>
    </source>
</evidence>
<keyword evidence="3" id="KW-1185">Reference proteome</keyword>
<comment type="caution">
    <text evidence="2">The sequence shown here is derived from an EMBL/GenBank/DDBJ whole genome shotgun (WGS) entry which is preliminary data.</text>
</comment>
<dbReference type="InterPro" id="IPR009506">
    <property type="entry name" value="YjiS-like"/>
</dbReference>
<evidence type="ECO:0000313" key="2">
    <source>
        <dbReference type="EMBL" id="THH38406.1"/>
    </source>
</evidence>
<organism evidence="2 3">
    <name type="scientific">Aliishimia ponticola</name>
    <dbReference type="NCBI Taxonomy" id="2499833"/>
    <lineage>
        <taxon>Bacteria</taxon>
        <taxon>Pseudomonadati</taxon>
        <taxon>Pseudomonadota</taxon>
        <taxon>Alphaproteobacteria</taxon>
        <taxon>Rhodobacterales</taxon>
        <taxon>Paracoccaceae</taxon>
        <taxon>Aliishimia</taxon>
    </lineage>
</organism>
<gene>
    <name evidence="2" type="ORF">E4Z66_02210</name>
</gene>
<dbReference type="Proteomes" id="UP000306602">
    <property type="component" value="Unassembled WGS sequence"/>
</dbReference>
<dbReference type="OrthoDB" id="8005167at2"/>
<dbReference type="Pfam" id="PF06568">
    <property type="entry name" value="YjiS-like"/>
    <property type="match status" value="1"/>
</dbReference>
<dbReference type="RefSeq" id="WP_136461299.1">
    <property type="nucleotide sequence ID" value="NZ_SRKY01000001.1"/>
</dbReference>
<proteinExistence type="predicted"/>
<dbReference type="EMBL" id="SRKY01000001">
    <property type="protein sequence ID" value="THH38406.1"/>
    <property type="molecule type" value="Genomic_DNA"/>
</dbReference>
<evidence type="ECO:0000313" key="3">
    <source>
        <dbReference type="Proteomes" id="UP000306602"/>
    </source>
</evidence>
<dbReference type="AlphaFoldDB" id="A0A4S4NFM9"/>
<reference evidence="2 3" key="1">
    <citation type="submission" date="2019-04" db="EMBL/GenBank/DDBJ databases">
        <title>Shimia ponticola sp. nov., isolated from seawater.</title>
        <authorList>
            <person name="Kim Y.-O."/>
            <person name="Yoon J.-H."/>
        </authorList>
    </citation>
    <scope>NUCLEOTIDE SEQUENCE [LARGE SCALE GENOMIC DNA]</scope>
    <source>
        <strain evidence="2 3">MYP11</strain>
    </source>
</reference>